<dbReference type="InterPro" id="IPR001314">
    <property type="entry name" value="Peptidase_S1A"/>
</dbReference>
<name>A0A4P2PXP8_SORCE</name>
<reference evidence="5 6" key="1">
    <citation type="submission" date="2015-09" db="EMBL/GenBank/DDBJ databases">
        <title>Sorangium comparison.</title>
        <authorList>
            <person name="Zaburannyi N."/>
            <person name="Bunk B."/>
            <person name="Overmann J."/>
            <person name="Mueller R."/>
        </authorList>
    </citation>
    <scope>NUCLEOTIDE SEQUENCE [LARGE SCALE GENOMIC DNA]</scope>
    <source>
        <strain evidence="5 6">So ceGT47</strain>
    </source>
</reference>
<dbReference type="PANTHER" id="PTHR24276">
    <property type="entry name" value="POLYSERASE-RELATED"/>
    <property type="match status" value="1"/>
</dbReference>
<evidence type="ECO:0000313" key="5">
    <source>
        <dbReference type="EMBL" id="AUX21607.1"/>
    </source>
</evidence>
<dbReference type="OrthoDB" id="1496095at2"/>
<evidence type="ECO:0000256" key="2">
    <source>
        <dbReference type="ARBA" id="ARBA00023157"/>
    </source>
</evidence>
<dbReference type="GO" id="GO:0004252">
    <property type="term" value="F:serine-type endopeptidase activity"/>
    <property type="evidence" value="ECO:0007669"/>
    <property type="project" value="InterPro"/>
</dbReference>
<sequence length="592" mass="62581">MKIRASSFRGSSSWLLSAMLAASAAGCGTEDQDLESDLASAESEIIGGSSVSIATRRSLGLVEVRGDCSGSLIHPDWVLTAAHCLAFYDLSQNWATAPRPDGTPEQRMAIAVEQVGTSDLAIMQLAPPAPGSAWPNVTRTMSSEPISTLVGQPITCYGRGFTAYDSPFGLTGSDIWRTLTRTVAELDYSDNSLVTHSTSAGYETAAPGDSGGPCLRDGQVVGVASWAEWDCEIPEFCEETITKIHKSHWRSVVEFKNYIDNAQARPPGGTANWTYPLLGVDWVHFPSTNAAWFTKIDNTIHFRGGLRTEGTNTALFSLFSSEAPPSEVYIPTNLCGGANGRLHVIPDSPIAAVQVALGSGVGWSAAQCFTSLDGVSFTRNALGTESLSLINGWTNSPYGTRPAAALLSGNIVRLQGAIANGSVAQPFTLDPELRPDATVFVPVDLCGAAKGRLMITSGGAVLIQTFGGFSDAQCFTSLEGVSFTKDSTGFEALSLQNGWTAHSPSSRIARVANLGGIIRFQGAINTSGTHPTAFYLPPSMRPATDVYVTVTLGNSEKGRLRITPSGDVNVETDGAWSSAQQFVSLEGAWFGL</sequence>
<proteinExistence type="inferred from homology"/>
<dbReference type="PANTHER" id="PTHR24276:SF98">
    <property type="entry name" value="FI18310P1-RELATED"/>
    <property type="match status" value="1"/>
</dbReference>
<dbReference type="Proteomes" id="UP000295781">
    <property type="component" value="Chromosome"/>
</dbReference>
<feature type="domain" description="Peptidase S1" evidence="4">
    <location>
        <begin position="45"/>
        <end position="264"/>
    </location>
</feature>
<evidence type="ECO:0000259" key="4">
    <source>
        <dbReference type="PROSITE" id="PS50240"/>
    </source>
</evidence>
<feature type="chain" id="PRO_5020942519" description="Peptidase S1 domain-containing protein" evidence="3">
    <location>
        <begin position="25"/>
        <end position="592"/>
    </location>
</feature>
<dbReference type="SUPFAM" id="SSF50494">
    <property type="entry name" value="Trypsin-like serine proteases"/>
    <property type="match status" value="1"/>
</dbReference>
<feature type="signal peptide" evidence="3">
    <location>
        <begin position="1"/>
        <end position="24"/>
    </location>
</feature>
<dbReference type="Gene3D" id="2.40.10.10">
    <property type="entry name" value="Trypsin-like serine proteases"/>
    <property type="match status" value="2"/>
</dbReference>
<gene>
    <name evidence="5" type="ORF">SOCEGT47_020930</name>
</gene>
<organism evidence="5 6">
    <name type="scientific">Sorangium cellulosum</name>
    <name type="common">Polyangium cellulosum</name>
    <dbReference type="NCBI Taxonomy" id="56"/>
    <lineage>
        <taxon>Bacteria</taxon>
        <taxon>Pseudomonadati</taxon>
        <taxon>Myxococcota</taxon>
        <taxon>Polyangia</taxon>
        <taxon>Polyangiales</taxon>
        <taxon>Polyangiaceae</taxon>
        <taxon>Sorangium</taxon>
    </lineage>
</organism>
<accession>A0A4P2PXP8</accession>
<dbReference type="InterPro" id="IPR050430">
    <property type="entry name" value="Peptidase_S1"/>
</dbReference>
<dbReference type="InterPro" id="IPR001254">
    <property type="entry name" value="Trypsin_dom"/>
</dbReference>
<dbReference type="PROSITE" id="PS50240">
    <property type="entry name" value="TRYPSIN_DOM"/>
    <property type="match status" value="1"/>
</dbReference>
<dbReference type="PROSITE" id="PS00134">
    <property type="entry name" value="TRYPSIN_HIS"/>
    <property type="match status" value="1"/>
</dbReference>
<evidence type="ECO:0000313" key="6">
    <source>
        <dbReference type="Proteomes" id="UP000295781"/>
    </source>
</evidence>
<keyword evidence="2" id="KW-1015">Disulfide bond</keyword>
<dbReference type="PRINTS" id="PR00722">
    <property type="entry name" value="CHYMOTRYPSIN"/>
</dbReference>
<dbReference type="InterPro" id="IPR018114">
    <property type="entry name" value="TRYPSIN_HIS"/>
</dbReference>
<keyword evidence="3" id="KW-0732">Signal</keyword>
<dbReference type="AlphaFoldDB" id="A0A4P2PXP8"/>
<dbReference type="InterPro" id="IPR009003">
    <property type="entry name" value="Peptidase_S1_PA"/>
</dbReference>
<protein>
    <recommendedName>
        <fullName evidence="4">Peptidase S1 domain-containing protein</fullName>
    </recommendedName>
</protein>
<dbReference type="InterPro" id="IPR043504">
    <property type="entry name" value="Peptidase_S1_PA_chymotrypsin"/>
</dbReference>
<evidence type="ECO:0000256" key="3">
    <source>
        <dbReference type="SAM" id="SignalP"/>
    </source>
</evidence>
<dbReference type="RefSeq" id="WP_129346906.1">
    <property type="nucleotide sequence ID" value="NZ_CP012670.1"/>
</dbReference>
<evidence type="ECO:0000256" key="1">
    <source>
        <dbReference type="ARBA" id="ARBA00007664"/>
    </source>
</evidence>
<dbReference type="GO" id="GO:0006508">
    <property type="term" value="P:proteolysis"/>
    <property type="evidence" value="ECO:0007669"/>
    <property type="project" value="InterPro"/>
</dbReference>
<dbReference type="EMBL" id="CP012670">
    <property type="protein sequence ID" value="AUX21607.1"/>
    <property type="molecule type" value="Genomic_DNA"/>
</dbReference>
<comment type="similarity">
    <text evidence="1">Belongs to the peptidase S1 family.</text>
</comment>
<dbReference type="SMART" id="SM00020">
    <property type="entry name" value="Tryp_SPc"/>
    <property type="match status" value="1"/>
</dbReference>
<dbReference type="Pfam" id="PF00089">
    <property type="entry name" value="Trypsin"/>
    <property type="match status" value="1"/>
</dbReference>
<dbReference type="PROSITE" id="PS51257">
    <property type="entry name" value="PROKAR_LIPOPROTEIN"/>
    <property type="match status" value="1"/>
</dbReference>